<dbReference type="GO" id="GO:0003677">
    <property type="term" value="F:DNA binding"/>
    <property type="evidence" value="ECO:0007669"/>
    <property type="project" value="UniProtKB-KW"/>
</dbReference>
<dbReference type="PROSITE" id="PS51161">
    <property type="entry name" value="ATP_CONE"/>
    <property type="match status" value="1"/>
</dbReference>
<keyword evidence="5 8" id="KW-0805">Transcription regulation</keyword>
<evidence type="ECO:0000256" key="7">
    <source>
        <dbReference type="ARBA" id="ARBA00023163"/>
    </source>
</evidence>
<evidence type="ECO:0000256" key="6">
    <source>
        <dbReference type="ARBA" id="ARBA00023125"/>
    </source>
</evidence>
<proteinExistence type="inferred from homology"/>
<keyword evidence="4 8" id="KW-0067">ATP-binding</keyword>
<dbReference type="OrthoDB" id="9807461at2"/>
<evidence type="ECO:0000256" key="8">
    <source>
        <dbReference type="HAMAP-Rule" id="MF_00440"/>
    </source>
</evidence>
<dbReference type="RefSeq" id="WP_008477824.1">
    <property type="nucleotide sequence ID" value="NZ_CAGS01000224.1"/>
</dbReference>
<dbReference type="InterPro" id="IPR005144">
    <property type="entry name" value="ATP-cone_dom"/>
</dbReference>
<evidence type="ECO:0000256" key="3">
    <source>
        <dbReference type="ARBA" id="ARBA00022771"/>
    </source>
</evidence>
<evidence type="ECO:0000256" key="5">
    <source>
        <dbReference type="ARBA" id="ARBA00023015"/>
    </source>
</evidence>
<accession>I4EH42</accession>
<evidence type="ECO:0000256" key="1">
    <source>
        <dbReference type="ARBA" id="ARBA00022491"/>
    </source>
</evidence>
<comment type="cofactor">
    <cofactor evidence="8">
        <name>Zn(2+)</name>
        <dbReference type="ChEBI" id="CHEBI:29105"/>
    </cofactor>
    <text evidence="8">Binds 1 zinc ion.</text>
</comment>
<feature type="domain" description="ATP-cone" evidence="9">
    <location>
        <begin position="49"/>
        <end position="139"/>
    </location>
</feature>
<evidence type="ECO:0000256" key="2">
    <source>
        <dbReference type="ARBA" id="ARBA00022741"/>
    </source>
</evidence>
<keyword evidence="6 8" id="KW-0238">DNA-binding</keyword>
<evidence type="ECO:0000313" key="11">
    <source>
        <dbReference type="Proteomes" id="UP000004221"/>
    </source>
</evidence>
<sequence length="158" mass="18042">MRCPFCQARDSRVVDSRELGSGESIRRRRECAACGRRFTTYERVESGGLMVVKRDGRREEFDARKLRDKLRIALTKRPVAQGEIDRIITTVETELLAMGTVEVPSTAIGEIVLRELKQVDEVAYIRFASVYRSFADLQDLRREMDVLSGTLDKPERSG</sequence>
<dbReference type="Pfam" id="PF22811">
    <property type="entry name" value="Zn_ribbon_NrdR"/>
    <property type="match status" value="1"/>
</dbReference>
<keyword evidence="2 8" id="KW-0547">Nucleotide-binding</keyword>
<name>I4EH42_9BACT</name>
<reference evidence="10 11" key="1">
    <citation type="journal article" date="2012" name="ISME J.">
        <title>Nitrification expanded: discovery, physiology and genomics of a nitrite-oxidizing bacterium from the phylum Chloroflexi.</title>
        <authorList>
            <person name="Sorokin D.Y."/>
            <person name="Lucker S."/>
            <person name="Vejmelkova D."/>
            <person name="Kostrikina N.A."/>
            <person name="Kleerebezem R."/>
            <person name="Rijpstra W.I."/>
            <person name="Damste J.S."/>
            <person name="Le Paslier D."/>
            <person name="Muyzer G."/>
            <person name="Wagner M."/>
            <person name="van Loosdrecht M.C."/>
            <person name="Daims H."/>
        </authorList>
    </citation>
    <scope>NUCLEOTIDE SEQUENCE [LARGE SCALE GENOMIC DNA]</scope>
    <source>
        <strain evidence="11">none</strain>
    </source>
</reference>
<dbReference type="InterPro" id="IPR055173">
    <property type="entry name" value="NrdR-like_N"/>
</dbReference>
<dbReference type="Proteomes" id="UP000004221">
    <property type="component" value="Unassembled WGS sequence"/>
</dbReference>
<keyword evidence="11" id="KW-1185">Reference proteome</keyword>
<comment type="caution">
    <text evidence="10">The sequence shown here is derived from an EMBL/GenBank/DDBJ whole genome shotgun (WGS) entry which is preliminary data.</text>
</comment>
<organism evidence="10 11">
    <name type="scientific">Nitrolancea hollandica Lb</name>
    <dbReference type="NCBI Taxonomy" id="1129897"/>
    <lineage>
        <taxon>Bacteria</taxon>
        <taxon>Pseudomonadati</taxon>
        <taxon>Thermomicrobiota</taxon>
        <taxon>Thermomicrobia</taxon>
        <taxon>Sphaerobacterales</taxon>
        <taxon>Sphaerobacterineae</taxon>
        <taxon>Sphaerobacteraceae</taxon>
        <taxon>Nitrolancea</taxon>
    </lineage>
</organism>
<evidence type="ECO:0000313" key="10">
    <source>
        <dbReference type="EMBL" id="CCF84004.1"/>
    </source>
</evidence>
<dbReference type="EMBL" id="CAGS01000224">
    <property type="protein sequence ID" value="CCF84004.1"/>
    <property type="molecule type" value="Genomic_DNA"/>
</dbReference>
<keyword evidence="3 8" id="KW-0863">Zinc-finger</keyword>
<comment type="similarity">
    <text evidence="8">Belongs to the NrdR family.</text>
</comment>
<dbReference type="AlphaFoldDB" id="I4EH42"/>
<keyword evidence="8" id="KW-0862">Zinc</keyword>
<gene>
    <name evidence="8 10" type="primary">nrdR</name>
    <name evidence="10" type="ORF">NITHO_300006</name>
</gene>
<keyword evidence="1 8" id="KW-0678">Repressor</keyword>
<keyword evidence="8" id="KW-0479">Metal-binding</keyword>
<evidence type="ECO:0000259" key="9">
    <source>
        <dbReference type="PROSITE" id="PS51161"/>
    </source>
</evidence>
<dbReference type="GO" id="GO:0045892">
    <property type="term" value="P:negative regulation of DNA-templated transcription"/>
    <property type="evidence" value="ECO:0007669"/>
    <property type="project" value="UniProtKB-UniRule"/>
</dbReference>
<evidence type="ECO:0000256" key="4">
    <source>
        <dbReference type="ARBA" id="ARBA00022840"/>
    </source>
</evidence>
<dbReference type="GO" id="GO:0005524">
    <property type="term" value="F:ATP binding"/>
    <property type="evidence" value="ECO:0007669"/>
    <property type="project" value="UniProtKB-UniRule"/>
</dbReference>
<dbReference type="PANTHER" id="PTHR30455">
    <property type="entry name" value="TRANSCRIPTIONAL REPRESSOR NRDR"/>
    <property type="match status" value="1"/>
</dbReference>
<dbReference type="NCBIfam" id="TIGR00244">
    <property type="entry name" value="transcriptional regulator NrdR"/>
    <property type="match status" value="1"/>
</dbReference>
<dbReference type="PANTHER" id="PTHR30455:SF2">
    <property type="entry name" value="TRANSCRIPTIONAL REPRESSOR NRDR"/>
    <property type="match status" value="1"/>
</dbReference>
<dbReference type="InterPro" id="IPR003796">
    <property type="entry name" value="RNR_NrdR-like"/>
</dbReference>
<dbReference type="GO" id="GO:0008270">
    <property type="term" value="F:zinc ion binding"/>
    <property type="evidence" value="ECO:0007669"/>
    <property type="project" value="UniProtKB-UniRule"/>
</dbReference>
<dbReference type="Pfam" id="PF03477">
    <property type="entry name" value="ATP-cone"/>
    <property type="match status" value="1"/>
</dbReference>
<protein>
    <recommendedName>
        <fullName evidence="8">Transcriptional repressor NrdR</fullName>
    </recommendedName>
</protein>
<dbReference type="HAMAP" id="MF_00440">
    <property type="entry name" value="NrdR"/>
    <property type="match status" value="1"/>
</dbReference>
<comment type="function">
    <text evidence="8">Negatively regulates transcription of bacterial ribonucleotide reductase nrd genes and operons by binding to NrdR-boxes.</text>
</comment>
<feature type="zinc finger region" evidence="8">
    <location>
        <begin position="3"/>
        <end position="34"/>
    </location>
</feature>
<keyword evidence="7 8" id="KW-0804">Transcription</keyword>